<dbReference type="EMBL" id="BPLR01002126">
    <property type="protein sequence ID" value="GIX70267.1"/>
    <property type="molecule type" value="Genomic_DNA"/>
</dbReference>
<sequence>MRNRNKFQPQRSTAITAEQSLLPLLLTHLQQVVGEGLTAGDHRYWRDQRKKDYRGGHDSANDSFLQTPAIEAWWPEGIYRTSRGGGTEPRAPLDTTALFCESELCCDVTHKHPCQARQKVPGCSSLSSIPPLLTLSVLKNGDNCSHYRMFEWVSCGNFAGCHGNG</sequence>
<name>A0AAV4MCT2_CAEEX</name>
<proteinExistence type="predicted"/>
<dbReference type="Proteomes" id="UP001054945">
    <property type="component" value="Unassembled WGS sequence"/>
</dbReference>
<comment type="caution">
    <text evidence="1">The sequence shown here is derived from an EMBL/GenBank/DDBJ whole genome shotgun (WGS) entry which is preliminary data.</text>
</comment>
<keyword evidence="2" id="KW-1185">Reference proteome</keyword>
<protein>
    <submittedName>
        <fullName evidence="1">Uncharacterized protein</fullName>
    </submittedName>
</protein>
<evidence type="ECO:0000313" key="1">
    <source>
        <dbReference type="EMBL" id="GIX70267.1"/>
    </source>
</evidence>
<reference evidence="1 2" key="1">
    <citation type="submission" date="2021-06" db="EMBL/GenBank/DDBJ databases">
        <title>Caerostris extrusa draft genome.</title>
        <authorList>
            <person name="Kono N."/>
            <person name="Arakawa K."/>
        </authorList>
    </citation>
    <scope>NUCLEOTIDE SEQUENCE [LARGE SCALE GENOMIC DNA]</scope>
</reference>
<evidence type="ECO:0000313" key="2">
    <source>
        <dbReference type="Proteomes" id="UP001054945"/>
    </source>
</evidence>
<organism evidence="1 2">
    <name type="scientific">Caerostris extrusa</name>
    <name type="common">Bark spider</name>
    <name type="synonym">Caerostris bankana</name>
    <dbReference type="NCBI Taxonomy" id="172846"/>
    <lineage>
        <taxon>Eukaryota</taxon>
        <taxon>Metazoa</taxon>
        <taxon>Ecdysozoa</taxon>
        <taxon>Arthropoda</taxon>
        <taxon>Chelicerata</taxon>
        <taxon>Arachnida</taxon>
        <taxon>Araneae</taxon>
        <taxon>Araneomorphae</taxon>
        <taxon>Entelegynae</taxon>
        <taxon>Araneoidea</taxon>
        <taxon>Araneidae</taxon>
        <taxon>Caerostris</taxon>
    </lineage>
</organism>
<dbReference type="AlphaFoldDB" id="A0AAV4MCT2"/>
<gene>
    <name evidence="1" type="ORF">CEXT_813571</name>
</gene>
<accession>A0AAV4MCT2</accession>